<gene>
    <name evidence="3" type="ORF">g.29198</name>
</gene>
<feature type="chain" id="PRO_5008580924" evidence="2">
    <location>
        <begin position="22"/>
        <end position="513"/>
    </location>
</feature>
<proteinExistence type="predicted"/>
<dbReference type="EMBL" id="GEDC01018620">
    <property type="protein sequence ID" value="JAS18678.1"/>
    <property type="molecule type" value="Transcribed_RNA"/>
</dbReference>
<evidence type="ECO:0000256" key="1">
    <source>
        <dbReference type="SAM" id="MobiDB-lite"/>
    </source>
</evidence>
<sequence>KMYCGIQICLLGCSLLVAVKCFPNIIVKEVNNSTNETDHSEVDIDLIEFTTSEPLIVPSIEAVALFRNTTTWQNGNKTYHVEVEEVVSNVTEIKTNKKNDSVINENVESLKFESPVSNLEEESEEDDVKKIHILDSLEHNTEIYGKTAAEELAELSVIDVLLRKRRNTIYERSAESDESEEDDDSSDSEESVVDHKNSNSFVNTMQNTNDHVVNNTKNMSHKTENHQENEESNLTFMQHTQSELSNEASTETIKLSTNGSSLNVRISKVNQPSEAIENITLISNKNILNTNNFNENKSLEVTESFTESLSSNHSDTTNMTNSNIKQNAAVDESFTDEPILINASPIYINNLRVNHSDSELIELDFLDKEQDNNTTHEPLVTITEESTKNQSENELKNNNETIVPINETNGPVNVMNMNTSHGKTTLLETNLSNNASNDHANDTIEISKRFTNGEGNNNETVTETEEPSNVTTATTTLINENNIIHKELTTSTTEKGSFFGGFKNIADYIGFAV</sequence>
<feature type="compositionally biased region" description="Acidic residues" evidence="1">
    <location>
        <begin position="176"/>
        <end position="191"/>
    </location>
</feature>
<reference evidence="3" key="1">
    <citation type="submission" date="2015-12" db="EMBL/GenBank/DDBJ databases">
        <title>De novo transcriptome assembly of four potential Pierce s Disease insect vectors from Arizona vineyards.</title>
        <authorList>
            <person name="Tassone E.E."/>
        </authorList>
    </citation>
    <scope>NUCLEOTIDE SEQUENCE</scope>
</reference>
<evidence type="ECO:0000313" key="3">
    <source>
        <dbReference type="EMBL" id="JAS18678.1"/>
    </source>
</evidence>
<name>A0A1B6CZ67_9HEMI</name>
<organism evidence="3">
    <name type="scientific">Clastoptera arizonana</name>
    <name type="common">Arizona spittle bug</name>
    <dbReference type="NCBI Taxonomy" id="38151"/>
    <lineage>
        <taxon>Eukaryota</taxon>
        <taxon>Metazoa</taxon>
        <taxon>Ecdysozoa</taxon>
        <taxon>Arthropoda</taxon>
        <taxon>Hexapoda</taxon>
        <taxon>Insecta</taxon>
        <taxon>Pterygota</taxon>
        <taxon>Neoptera</taxon>
        <taxon>Paraneoptera</taxon>
        <taxon>Hemiptera</taxon>
        <taxon>Auchenorrhyncha</taxon>
        <taxon>Cercopoidea</taxon>
        <taxon>Clastopteridae</taxon>
        <taxon>Clastoptera</taxon>
    </lineage>
</organism>
<protein>
    <submittedName>
        <fullName evidence="3">Uncharacterized protein</fullName>
    </submittedName>
</protein>
<dbReference type="AlphaFoldDB" id="A0A1B6CZ67"/>
<feature type="signal peptide" evidence="2">
    <location>
        <begin position="1"/>
        <end position="21"/>
    </location>
</feature>
<keyword evidence="2" id="KW-0732">Signal</keyword>
<evidence type="ECO:0000256" key="2">
    <source>
        <dbReference type="SAM" id="SignalP"/>
    </source>
</evidence>
<feature type="non-terminal residue" evidence="3">
    <location>
        <position position="1"/>
    </location>
</feature>
<accession>A0A1B6CZ67</accession>
<feature type="region of interest" description="Disordered" evidence="1">
    <location>
        <begin position="171"/>
        <end position="204"/>
    </location>
</feature>